<accession>A0A5F2BDZ9</accession>
<gene>
    <name evidence="1" type="ORF">EHQ76_09125</name>
</gene>
<proteinExistence type="predicted"/>
<dbReference type="Proteomes" id="UP000298429">
    <property type="component" value="Unassembled WGS sequence"/>
</dbReference>
<evidence type="ECO:0000313" key="2">
    <source>
        <dbReference type="Proteomes" id="UP000298429"/>
    </source>
</evidence>
<protein>
    <submittedName>
        <fullName evidence="1">Uncharacterized protein</fullName>
    </submittedName>
</protein>
<reference evidence="1 2" key="1">
    <citation type="journal article" date="2019" name="PLoS Negl. Trop. Dis.">
        <title>Revisiting the worldwide diversity of Leptospira species in the environment.</title>
        <authorList>
            <person name="Vincent A.T."/>
            <person name="Schiettekatte O."/>
            <person name="Bourhy P."/>
            <person name="Veyrier F.J."/>
            <person name="Picardeau M."/>
        </authorList>
    </citation>
    <scope>NUCLEOTIDE SEQUENCE [LARGE SCALE GENOMIC DNA]</scope>
    <source>
        <strain evidence="1 2">201702444</strain>
    </source>
</reference>
<name>A0A5F2BDZ9_9LEPT</name>
<evidence type="ECO:0000313" key="1">
    <source>
        <dbReference type="EMBL" id="TGM03794.1"/>
    </source>
</evidence>
<comment type="caution">
    <text evidence="1">The sequence shown here is derived from an EMBL/GenBank/DDBJ whole genome shotgun (WGS) entry which is preliminary data.</text>
</comment>
<sequence>MSEDRKQEYKSASDYPFYVNFNATSNLRITARLETKETGNYQLVLGSNNYLPAKFASIFSIKLNGEYHKEIEYKSVAKEGRVFLEINFSIKNGEAYKNQYVDCFISILSDKHSKLSLKDKALFSSSIYEFGFKKL</sequence>
<dbReference type="AlphaFoldDB" id="A0A5F2BDZ9"/>
<organism evidence="1 2">
    <name type="scientific">Leptospira barantonii</name>
    <dbReference type="NCBI Taxonomy" id="2023184"/>
    <lineage>
        <taxon>Bacteria</taxon>
        <taxon>Pseudomonadati</taxon>
        <taxon>Spirochaetota</taxon>
        <taxon>Spirochaetia</taxon>
        <taxon>Leptospirales</taxon>
        <taxon>Leptospiraceae</taxon>
        <taxon>Leptospira</taxon>
    </lineage>
</organism>
<dbReference type="EMBL" id="RQGN01000044">
    <property type="protein sequence ID" value="TGM03794.1"/>
    <property type="molecule type" value="Genomic_DNA"/>
</dbReference>
<dbReference type="OrthoDB" id="338943at2"/>